<accession>A0A7W9D335</accession>
<evidence type="ECO:0000313" key="2">
    <source>
        <dbReference type="Proteomes" id="UP000549882"/>
    </source>
</evidence>
<dbReference type="Proteomes" id="UP000549882">
    <property type="component" value="Unassembled WGS sequence"/>
</dbReference>
<sequence length="148" mass="16574">MADEYALHTIRSDQVVRAFTLLRNVTPTLTIDQWQSLVDGERWHIVVATDTACYVRGLTVSSTGKHPVAGKLLDVPVLVVGSAVDDVNIADHLFTEAKRRAIVSKCQFIRIWMPAPDVFEHLRDLTHYNKWDHGLMCPIDIAPAADLT</sequence>
<organism evidence="1 2">
    <name type="scientific">Rhizobium paranaense</name>
    <dbReference type="NCBI Taxonomy" id="1650438"/>
    <lineage>
        <taxon>Bacteria</taxon>
        <taxon>Pseudomonadati</taxon>
        <taxon>Pseudomonadota</taxon>
        <taxon>Alphaproteobacteria</taxon>
        <taxon>Hyphomicrobiales</taxon>
        <taxon>Rhizobiaceae</taxon>
        <taxon>Rhizobium/Agrobacterium group</taxon>
        <taxon>Rhizobium</taxon>
    </lineage>
</organism>
<dbReference type="AlphaFoldDB" id="A0A7W9D335"/>
<dbReference type="RefSeq" id="WP_183939444.1">
    <property type="nucleotide sequence ID" value="NZ_JACHBI010000010.1"/>
</dbReference>
<gene>
    <name evidence="1" type="ORF">GGD50_004592</name>
</gene>
<name>A0A7W9D335_9HYPH</name>
<protein>
    <submittedName>
        <fullName evidence="1">Uncharacterized protein</fullName>
    </submittedName>
</protein>
<proteinExistence type="predicted"/>
<comment type="caution">
    <text evidence="1">The sequence shown here is derived from an EMBL/GenBank/DDBJ whole genome shotgun (WGS) entry which is preliminary data.</text>
</comment>
<dbReference type="EMBL" id="JACHBI010000010">
    <property type="protein sequence ID" value="MBB5575957.1"/>
    <property type="molecule type" value="Genomic_DNA"/>
</dbReference>
<evidence type="ECO:0000313" key="1">
    <source>
        <dbReference type="EMBL" id="MBB5575957.1"/>
    </source>
</evidence>
<keyword evidence="2" id="KW-1185">Reference proteome</keyword>
<reference evidence="1 2" key="1">
    <citation type="submission" date="2020-08" db="EMBL/GenBank/DDBJ databases">
        <title>Genomic Encyclopedia of Type Strains, Phase IV (KMG-V): Genome sequencing to study the core and pangenomes of soil and plant-associated prokaryotes.</title>
        <authorList>
            <person name="Whitman W."/>
        </authorList>
    </citation>
    <scope>NUCLEOTIDE SEQUENCE [LARGE SCALE GENOMIC DNA]</scope>
    <source>
        <strain evidence="1 2">SEMIA 4064</strain>
    </source>
</reference>